<feature type="transmembrane region" description="Helical" evidence="7">
    <location>
        <begin position="135"/>
        <end position="153"/>
    </location>
</feature>
<dbReference type="InterPro" id="IPR003439">
    <property type="entry name" value="ABC_transporter-like_ATP-bd"/>
</dbReference>
<feature type="transmembrane region" description="Helical" evidence="7">
    <location>
        <begin position="159"/>
        <end position="178"/>
    </location>
</feature>
<reference evidence="11" key="1">
    <citation type="submission" date="2016-10" db="EMBL/GenBank/DDBJ databases">
        <authorList>
            <person name="Varghese N."/>
            <person name="Submissions S."/>
        </authorList>
    </citation>
    <scope>NUCLEOTIDE SEQUENCE [LARGE SCALE GENOMIC DNA]</scope>
    <source>
        <strain evidence="11">CGMCC 1.6854</strain>
    </source>
</reference>
<dbReference type="InterPro" id="IPR011527">
    <property type="entry name" value="ABC1_TM_dom"/>
</dbReference>
<dbReference type="STRING" id="459525.SAMN04488137_4634"/>
<keyword evidence="11" id="KW-1185">Reference proteome</keyword>
<dbReference type="GO" id="GO:0005886">
    <property type="term" value="C:plasma membrane"/>
    <property type="evidence" value="ECO:0007669"/>
    <property type="project" value="UniProtKB-SubCell"/>
</dbReference>
<name>A0A1H0BRR6_9BACL</name>
<dbReference type="GO" id="GO:0016887">
    <property type="term" value="F:ATP hydrolysis activity"/>
    <property type="evidence" value="ECO:0007669"/>
    <property type="project" value="InterPro"/>
</dbReference>
<dbReference type="PROSITE" id="PS50929">
    <property type="entry name" value="ABC_TM1F"/>
    <property type="match status" value="1"/>
</dbReference>
<keyword evidence="2 7" id="KW-0812">Transmembrane</keyword>
<keyword evidence="3" id="KW-0547">Nucleotide-binding</keyword>
<dbReference type="AlphaFoldDB" id="A0A1H0BRR6"/>
<comment type="subcellular location">
    <subcellularLocation>
        <location evidence="1">Cell membrane</location>
        <topology evidence="1">Multi-pass membrane protein</topology>
    </subcellularLocation>
</comment>
<dbReference type="EMBL" id="FNHW01000005">
    <property type="protein sequence ID" value="SDN48296.1"/>
    <property type="molecule type" value="Genomic_DNA"/>
</dbReference>
<dbReference type="InterPro" id="IPR036640">
    <property type="entry name" value="ABC1_TM_sf"/>
</dbReference>
<dbReference type="InterPro" id="IPR003593">
    <property type="entry name" value="AAA+_ATPase"/>
</dbReference>
<dbReference type="Proteomes" id="UP000199544">
    <property type="component" value="Unassembled WGS sequence"/>
</dbReference>
<evidence type="ECO:0000256" key="5">
    <source>
        <dbReference type="ARBA" id="ARBA00022989"/>
    </source>
</evidence>
<evidence type="ECO:0000256" key="7">
    <source>
        <dbReference type="SAM" id="Phobius"/>
    </source>
</evidence>
<feature type="transmembrane region" description="Helical" evidence="7">
    <location>
        <begin position="246"/>
        <end position="265"/>
    </location>
</feature>
<dbReference type="Gene3D" id="3.40.50.300">
    <property type="entry name" value="P-loop containing nucleotide triphosphate hydrolases"/>
    <property type="match status" value="1"/>
</dbReference>
<evidence type="ECO:0000313" key="10">
    <source>
        <dbReference type="EMBL" id="SDN48296.1"/>
    </source>
</evidence>
<keyword evidence="6 7" id="KW-0472">Membrane</keyword>
<dbReference type="RefSeq" id="WP_090238812.1">
    <property type="nucleotide sequence ID" value="NZ_FNHW01000005.1"/>
</dbReference>
<feature type="domain" description="ABC transmembrane type-1" evidence="9">
    <location>
        <begin position="25"/>
        <end position="304"/>
    </location>
</feature>
<keyword evidence="5 7" id="KW-1133">Transmembrane helix</keyword>
<feature type="domain" description="ABC transporter" evidence="8">
    <location>
        <begin position="337"/>
        <end position="562"/>
    </location>
</feature>
<dbReference type="InterPro" id="IPR039421">
    <property type="entry name" value="Type_1_exporter"/>
</dbReference>
<feature type="transmembrane region" description="Helical" evidence="7">
    <location>
        <begin position="53"/>
        <end position="77"/>
    </location>
</feature>
<keyword evidence="4 10" id="KW-0067">ATP-binding</keyword>
<dbReference type="SUPFAM" id="SSF52540">
    <property type="entry name" value="P-loop containing nucleoside triphosphate hydrolases"/>
    <property type="match status" value="1"/>
</dbReference>
<dbReference type="InterPro" id="IPR027417">
    <property type="entry name" value="P-loop_NTPase"/>
</dbReference>
<evidence type="ECO:0000256" key="4">
    <source>
        <dbReference type="ARBA" id="ARBA00022840"/>
    </source>
</evidence>
<dbReference type="SUPFAM" id="SSF90123">
    <property type="entry name" value="ABC transporter transmembrane region"/>
    <property type="match status" value="1"/>
</dbReference>
<dbReference type="GO" id="GO:0015421">
    <property type="term" value="F:ABC-type oligopeptide transporter activity"/>
    <property type="evidence" value="ECO:0007669"/>
    <property type="project" value="TreeGrafter"/>
</dbReference>
<dbReference type="Pfam" id="PF00664">
    <property type="entry name" value="ABC_membrane"/>
    <property type="match status" value="1"/>
</dbReference>
<dbReference type="PROSITE" id="PS50893">
    <property type="entry name" value="ABC_TRANSPORTER_2"/>
    <property type="match status" value="1"/>
</dbReference>
<gene>
    <name evidence="10" type="ORF">SAMN04488137_4634</name>
</gene>
<evidence type="ECO:0000256" key="6">
    <source>
        <dbReference type="ARBA" id="ARBA00023136"/>
    </source>
</evidence>
<sequence length="573" mass="65968">MKDPTLNRLLHYILLYKRPFIVSNILLILAVGIDLFIPYMVKVLLDRFSDQGFNSGLFMAIVIFVLCITVSGILNYVHDYFFSNYIFRVIEKIREDFINFLDRLPKLFYDKTPTGDLINKAINEIKNIKNLYHNFLGGFVVSVLQLLGIYSVLFFINSFFAVMALSVPIVFLIVNYLVNSPVNQYVKRIQSELNQLNILMVDMLKNLSIIRLNSAENHLEKEYSRTNNVLYKNMLKRMHILHLTDVNFNGLFQGVLIAVVLLFFGGKILEGQYTVGVIYLLIDYSRRIFNIFRGINSQWVQSLTSLESANRVFSVYENNEHETEEQLSQKRIFKGDIQFRKASFSYEGRPVLQNLNLSIESGKTIALVGKTGTGKSTLINLLLGFYSLDKGEILIDQYNIDDVNKRDLRSQIAYVDQHSYEFDIEYLNELTSQQFDQLQQIISKLGLASLADTIREHRIQEVYGLSIGEKQLLTVALALIKDVKIIILDEATSNQDLETEKKVFELFSDNFHDKTVIMVAHRLATLKEADKIVVLKNGQISEMGTYTELMDKQGHFFHLSTIQAKKLEIDKEA</sequence>
<accession>A0A1H0BRR6</accession>
<evidence type="ECO:0000259" key="8">
    <source>
        <dbReference type="PROSITE" id="PS50893"/>
    </source>
</evidence>
<dbReference type="GO" id="GO:0005524">
    <property type="term" value="F:ATP binding"/>
    <property type="evidence" value="ECO:0007669"/>
    <property type="project" value="UniProtKB-KW"/>
</dbReference>
<protein>
    <submittedName>
        <fullName evidence="10">ATP-binding cassette, subfamily B</fullName>
    </submittedName>
</protein>
<dbReference type="Pfam" id="PF00005">
    <property type="entry name" value="ABC_tran"/>
    <property type="match status" value="1"/>
</dbReference>
<dbReference type="Gene3D" id="1.20.1560.10">
    <property type="entry name" value="ABC transporter type 1, transmembrane domain"/>
    <property type="match status" value="1"/>
</dbReference>
<evidence type="ECO:0000313" key="11">
    <source>
        <dbReference type="Proteomes" id="UP000199544"/>
    </source>
</evidence>
<organism evidence="10 11">
    <name type="scientific">Fictibacillus solisalsi</name>
    <dbReference type="NCBI Taxonomy" id="459525"/>
    <lineage>
        <taxon>Bacteria</taxon>
        <taxon>Bacillati</taxon>
        <taxon>Bacillota</taxon>
        <taxon>Bacilli</taxon>
        <taxon>Bacillales</taxon>
        <taxon>Fictibacillaceae</taxon>
        <taxon>Fictibacillus</taxon>
    </lineage>
</organism>
<evidence type="ECO:0000259" key="9">
    <source>
        <dbReference type="PROSITE" id="PS50929"/>
    </source>
</evidence>
<proteinExistence type="predicted"/>
<evidence type="ECO:0000256" key="2">
    <source>
        <dbReference type="ARBA" id="ARBA00022692"/>
    </source>
</evidence>
<dbReference type="PANTHER" id="PTHR43394:SF1">
    <property type="entry name" value="ATP-BINDING CASSETTE SUB-FAMILY B MEMBER 10, MITOCHONDRIAL"/>
    <property type="match status" value="1"/>
</dbReference>
<evidence type="ECO:0000256" key="1">
    <source>
        <dbReference type="ARBA" id="ARBA00004651"/>
    </source>
</evidence>
<dbReference type="SMART" id="SM00382">
    <property type="entry name" value="AAA"/>
    <property type="match status" value="1"/>
</dbReference>
<dbReference type="PANTHER" id="PTHR43394">
    <property type="entry name" value="ATP-DEPENDENT PERMEASE MDL1, MITOCHONDRIAL"/>
    <property type="match status" value="1"/>
</dbReference>
<feature type="transmembrane region" description="Helical" evidence="7">
    <location>
        <begin position="21"/>
        <end position="41"/>
    </location>
</feature>
<dbReference type="OrthoDB" id="9770415at2"/>
<evidence type="ECO:0000256" key="3">
    <source>
        <dbReference type="ARBA" id="ARBA00022741"/>
    </source>
</evidence>